<dbReference type="InterPro" id="IPR018247">
    <property type="entry name" value="EF_Hand_1_Ca_BS"/>
</dbReference>
<feature type="compositionally biased region" description="Basic and acidic residues" evidence="2">
    <location>
        <begin position="139"/>
        <end position="149"/>
    </location>
</feature>
<protein>
    <submittedName>
        <fullName evidence="6">Uncharacterized protein LOC106161196</fullName>
    </submittedName>
</protein>
<reference evidence="6" key="1">
    <citation type="submission" date="2025-08" db="UniProtKB">
        <authorList>
            <consortium name="RefSeq"/>
        </authorList>
    </citation>
    <scope>IDENTIFICATION</scope>
    <source>
        <tissue evidence="6">Gonads</tissue>
    </source>
</reference>
<dbReference type="PROSITE" id="PS00018">
    <property type="entry name" value="EF_HAND_1"/>
    <property type="match status" value="2"/>
</dbReference>
<dbReference type="InterPro" id="IPR011992">
    <property type="entry name" value="EF-hand-dom_pair"/>
</dbReference>
<evidence type="ECO:0000259" key="4">
    <source>
        <dbReference type="PROSITE" id="PS50222"/>
    </source>
</evidence>
<feature type="signal peptide" evidence="3">
    <location>
        <begin position="1"/>
        <end position="22"/>
    </location>
</feature>
<evidence type="ECO:0000313" key="6">
    <source>
        <dbReference type="RefSeq" id="XP_013393532.1"/>
    </source>
</evidence>
<dbReference type="GO" id="GO:0005509">
    <property type="term" value="F:calcium ion binding"/>
    <property type="evidence" value="ECO:0007669"/>
    <property type="project" value="InterPro"/>
</dbReference>
<keyword evidence="3" id="KW-0732">Signal</keyword>
<organism evidence="5 6">
    <name type="scientific">Lingula anatina</name>
    <name type="common">Brachiopod</name>
    <name type="synonym">Lingula unguis</name>
    <dbReference type="NCBI Taxonomy" id="7574"/>
    <lineage>
        <taxon>Eukaryota</taxon>
        <taxon>Metazoa</taxon>
        <taxon>Spiralia</taxon>
        <taxon>Lophotrochozoa</taxon>
        <taxon>Brachiopoda</taxon>
        <taxon>Linguliformea</taxon>
        <taxon>Lingulata</taxon>
        <taxon>Lingulida</taxon>
        <taxon>Linguloidea</taxon>
        <taxon>Lingulidae</taxon>
        <taxon>Lingula</taxon>
    </lineage>
</organism>
<dbReference type="CDD" id="cd00051">
    <property type="entry name" value="EFh"/>
    <property type="match status" value="1"/>
</dbReference>
<feature type="region of interest" description="Disordered" evidence="2">
    <location>
        <begin position="139"/>
        <end position="172"/>
    </location>
</feature>
<dbReference type="InParanoid" id="A0A1S3I5K1"/>
<feature type="chain" id="PRO_5010219066" evidence="3">
    <location>
        <begin position="23"/>
        <end position="172"/>
    </location>
</feature>
<evidence type="ECO:0000256" key="3">
    <source>
        <dbReference type="SAM" id="SignalP"/>
    </source>
</evidence>
<dbReference type="SUPFAM" id="SSF47473">
    <property type="entry name" value="EF-hand"/>
    <property type="match status" value="1"/>
</dbReference>
<evidence type="ECO:0000313" key="5">
    <source>
        <dbReference type="Proteomes" id="UP000085678"/>
    </source>
</evidence>
<dbReference type="PROSITE" id="PS50222">
    <property type="entry name" value="EF_HAND_2"/>
    <property type="match status" value="1"/>
</dbReference>
<dbReference type="KEGG" id="lak:106161196"/>
<dbReference type="FunCoup" id="A0A1S3I5K1">
    <property type="interactions" value="56"/>
</dbReference>
<dbReference type="OrthoDB" id="272512at2759"/>
<dbReference type="AlphaFoldDB" id="A0A1S3I5K1"/>
<gene>
    <name evidence="6" type="primary">LOC106161196</name>
</gene>
<keyword evidence="5" id="KW-1185">Reference proteome</keyword>
<dbReference type="Proteomes" id="UP000085678">
    <property type="component" value="Unplaced"/>
</dbReference>
<keyword evidence="1" id="KW-0106">Calcium</keyword>
<feature type="domain" description="EF-hand" evidence="4">
    <location>
        <begin position="92"/>
        <end position="127"/>
    </location>
</feature>
<dbReference type="SMART" id="SM00054">
    <property type="entry name" value="EFh"/>
    <property type="match status" value="2"/>
</dbReference>
<dbReference type="InterPro" id="IPR002048">
    <property type="entry name" value="EF_hand_dom"/>
</dbReference>
<dbReference type="Gene3D" id="3.30.70.2800">
    <property type="match status" value="1"/>
</dbReference>
<dbReference type="Gene3D" id="1.10.238.10">
    <property type="entry name" value="EF-hand"/>
    <property type="match status" value="1"/>
</dbReference>
<evidence type="ECO:0000256" key="2">
    <source>
        <dbReference type="SAM" id="MobiDB-lite"/>
    </source>
</evidence>
<accession>A0A1S3I5K1</accession>
<sequence length="172" mass="19001">MSSYMLIVLVVIWSSCVLQTEAACCRATKGYCKDCTSGTPYCGYRRCNIFGCNCGGGCRYRSGCYLSKHWGRTTCHCGWYGKRSIELDDKNEETASPQSSFSALDKDGNGYLDLNEFGQAIKGSKGKVDADTIQRKFAEMDDNKDKRISPGEFDTDLASPNDEGEIEKEVAV</sequence>
<dbReference type="Pfam" id="PF13499">
    <property type="entry name" value="EF-hand_7"/>
    <property type="match status" value="1"/>
</dbReference>
<proteinExistence type="predicted"/>
<dbReference type="GeneID" id="106161196"/>
<dbReference type="RefSeq" id="XP_013393532.1">
    <property type="nucleotide sequence ID" value="XM_013538078.1"/>
</dbReference>
<evidence type="ECO:0000256" key="1">
    <source>
        <dbReference type="ARBA" id="ARBA00022837"/>
    </source>
</evidence>
<name>A0A1S3I5K1_LINAN</name>